<dbReference type="Pfam" id="PF02141">
    <property type="entry name" value="DENN"/>
    <property type="match status" value="1"/>
</dbReference>
<dbReference type="FunFam" id="3.40.50.11500:FF:000002">
    <property type="entry name" value="MAP kinase-activating death domain protein-like Protein"/>
    <property type="match status" value="1"/>
</dbReference>
<keyword evidence="9" id="KW-0472">Membrane</keyword>
<dbReference type="Gene3D" id="3.40.50.11500">
    <property type="match status" value="1"/>
</dbReference>
<gene>
    <name evidence="16" type="primary">LOC107663951</name>
</gene>
<dbReference type="GO" id="GO:0032483">
    <property type="term" value="P:regulation of Rab protein signal transduction"/>
    <property type="evidence" value="ECO:0007669"/>
    <property type="project" value="TreeGrafter"/>
</dbReference>
<evidence type="ECO:0000256" key="6">
    <source>
        <dbReference type="ARBA" id="ARBA00022490"/>
    </source>
</evidence>
<feature type="compositionally biased region" description="Polar residues" evidence="14">
    <location>
        <begin position="1007"/>
        <end position="1029"/>
    </location>
</feature>
<dbReference type="InterPro" id="IPR057469">
    <property type="entry name" value="PH_MADD"/>
</dbReference>
<comment type="subcellular location">
    <subcellularLocation>
        <location evidence="1">Cell membrane</location>
    </subcellularLocation>
    <subcellularLocation>
        <location evidence="2">Cytoplasm</location>
    </subcellularLocation>
</comment>
<dbReference type="PANTHER" id="PTHR13008:SF7">
    <property type="entry name" value="MAP KINASE-ACTIVATING DEATH DOMAIN PROTEIN"/>
    <property type="match status" value="1"/>
</dbReference>
<name>A0A671T658_9TELE</name>
<keyword evidence="7" id="KW-0344">Guanine-nucleotide releasing factor</keyword>
<dbReference type="GO" id="GO:0042981">
    <property type="term" value="P:regulation of apoptotic process"/>
    <property type="evidence" value="ECO:0007669"/>
    <property type="project" value="TreeGrafter"/>
</dbReference>
<evidence type="ECO:0000256" key="4">
    <source>
        <dbReference type="ARBA" id="ARBA00017868"/>
    </source>
</evidence>
<dbReference type="GO" id="GO:0005085">
    <property type="term" value="F:guanyl-nucleotide exchange factor activity"/>
    <property type="evidence" value="ECO:0007669"/>
    <property type="project" value="UniProtKB-KW"/>
</dbReference>
<evidence type="ECO:0000256" key="1">
    <source>
        <dbReference type="ARBA" id="ARBA00004236"/>
    </source>
</evidence>
<evidence type="ECO:0000313" key="16">
    <source>
        <dbReference type="Ensembl" id="ENSSANP00000104025.1"/>
    </source>
</evidence>
<dbReference type="InterPro" id="IPR037516">
    <property type="entry name" value="Tripartite_DENN"/>
</dbReference>
<dbReference type="InterPro" id="IPR005113">
    <property type="entry name" value="uDENN_dom"/>
</dbReference>
<dbReference type="PANTHER" id="PTHR13008">
    <property type="entry name" value="MAP-KINASE ACTIVATING DEATH DOMAIN PROTEIN MADD /DENN/AEX-3 C.ELEGANS"/>
    <property type="match status" value="1"/>
</dbReference>
<dbReference type="Proteomes" id="UP000472260">
    <property type="component" value="Unassembled WGS sequence"/>
</dbReference>
<dbReference type="SMART" id="SM00800">
    <property type="entry name" value="uDENN"/>
    <property type="match status" value="1"/>
</dbReference>
<feature type="compositionally biased region" description="Acidic residues" evidence="14">
    <location>
        <begin position="440"/>
        <end position="458"/>
    </location>
</feature>
<feature type="region of interest" description="Disordered" evidence="14">
    <location>
        <begin position="507"/>
        <end position="668"/>
    </location>
</feature>
<feature type="compositionally biased region" description="Pro residues" evidence="14">
    <location>
        <begin position="576"/>
        <end position="586"/>
    </location>
</feature>
<evidence type="ECO:0000256" key="9">
    <source>
        <dbReference type="ARBA" id="ARBA00023136"/>
    </source>
</evidence>
<feature type="compositionally biased region" description="Polar residues" evidence="14">
    <location>
        <begin position="739"/>
        <end position="748"/>
    </location>
</feature>
<evidence type="ECO:0000256" key="7">
    <source>
        <dbReference type="ARBA" id="ARBA00022658"/>
    </source>
</evidence>
<feature type="compositionally biased region" description="Polar residues" evidence="14">
    <location>
        <begin position="623"/>
        <end position="633"/>
    </location>
</feature>
<feature type="region of interest" description="Disordered" evidence="14">
    <location>
        <begin position="434"/>
        <end position="464"/>
    </location>
</feature>
<evidence type="ECO:0000256" key="13">
    <source>
        <dbReference type="ARBA" id="ARBA00081633"/>
    </source>
</evidence>
<feature type="compositionally biased region" description="Low complexity" evidence="14">
    <location>
        <begin position="521"/>
        <end position="543"/>
    </location>
</feature>
<sequence length="1429" mass="159185">ILFPLIRQPSSDSVAQTPQLLRRYPLEDHNDFPLAPDVVFFCQPEGCLSIRQRRVSLRDDTSFVFTLTDKDSGITRYGICLNFYRSFQKGHHRPRSEGKGKRSFWNSFMRKQFYGLWTSAGTNGLKLKKFQWICFFTNMQLVDYCDVFISCLNSLSDDYNALSMSVMAFVSMIYPLEYMFPVIPLLPTCMASAEQLLLAPTPYVIGVPASFFLYKSDFKMPDDVWLVDLDCNKVIVPSNAELLPPLPEPEASELKKHLKQALASMSLNTQPILNLEKFQDGQELSLLPPVRDKASPSSTEFNPLIYGNDVDSVDVATRVAMVRFFNSPNVLQGFQMHTRTLRLFPRPVVAFQATSFLASRPRRNGFTEKLSHTQAVEYYGEWALKPTNLAFQRIHNNVYDPSLIGDKPKWYAHQLQPVFYRVYDGSSRLAEALSGPLQDETNDSDPTDDSGSDSEAYDDSSSSYSSLGDFVNEMIKGEIQGDTPNVDTLTHAALGDADEVEIHDFQEYKGDNGDPDPEAPPEAADSQPLRSSSSTTASSSPSTVIQGVNHKEPAEVEATAGVTLPNSVPGLGAPPFTRPTPDPVPVDPANKRREYDNPYFEPQYGFPSEEDTEADEQEESYTPRFNQNLNGNKPSRPLRPSSLKLPGESDGEGDSRNSSPNSTISNNSSDGFGGLMSFASNLYKNHGTSFSLSSLALPNKAREKNTPFPSLKGARAPRALVDQKSSVIKHSPTVKRESPSPQGRANNTSENQQFLKEVVQSVHDGQGVGWLNMKKVRRLLENEQLRVFVLSKLNRAVQSEEDVQQEVIRDVEINRKVYKGMLDLLKCTVSSLEHSYTNAGLGGMASVFSLLEIARTHYQTKDPEKRKRSPTEGVSSPGSKESPSGRMESARAAGVLLVPRIQLPPPSPGKSSQQFDTRSLNEENFIASIVLMDGSADCVFSAGADGAKQRLEGGDTEEKKSQISADSGLSVTSGSQVSNSSGETLGADSDLSSTAGDGLTGRHAQHLNLSRGTLSDSEIETNPATSSVFGKTHKLKPGVKEPLGVNKGAPAPPLEDISMRIYLCEGLLGRDKSSVWDQLEDAAMETFSLSKERSTLWDQMQFWEDAYLDAVMLEREGMGMDQGPQEMIDRYLSLGEHDRKRLEDDEDRLLATLLHNMIAYMLMIKVNKNDIRKKVRRLMGKSHIGLSHSQEINEVLDRLAHLSGRELPIRPSGSRHIKKQTFVVHAGTDTTGDIFFMEVCDDCIVLRSNIGTVYERWWYEKLINMTYCPKTKVLCLWRRNGQETQLNKFYTKKCRELYYCVKDSMERAAARQQSIKPGPELGGEFPVQDMKTGEGGLLQVTLEGINLKFMHSQVFIELSHIKKCNTVKGVFVLEEFVPETKEVVIHKYKTPMAHQICYSVLCLFSYMAAVKGKESEGKPKMLSPRPLPS</sequence>
<dbReference type="InterPro" id="IPR039980">
    <property type="entry name" value="MADD"/>
</dbReference>
<dbReference type="InterPro" id="IPR043153">
    <property type="entry name" value="DENN_C"/>
</dbReference>
<evidence type="ECO:0000259" key="15">
    <source>
        <dbReference type="PROSITE" id="PS50211"/>
    </source>
</evidence>
<dbReference type="SMART" id="SM00801">
    <property type="entry name" value="dDENN"/>
    <property type="match status" value="1"/>
</dbReference>
<evidence type="ECO:0000256" key="2">
    <source>
        <dbReference type="ARBA" id="ARBA00004496"/>
    </source>
</evidence>
<dbReference type="GO" id="GO:0005886">
    <property type="term" value="C:plasma membrane"/>
    <property type="evidence" value="ECO:0007669"/>
    <property type="project" value="UniProtKB-SubCell"/>
</dbReference>
<dbReference type="Ensembl" id="ENSSANT00000110406.1">
    <property type="protein sequence ID" value="ENSSANP00000104025.1"/>
    <property type="gene ID" value="ENSSANG00000050423.1"/>
</dbReference>
<feature type="domain" description="UDENN" evidence="15">
    <location>
        <begin position="1"/>
        <end position="390"/>
    </location>
</feature>
<comment type="subunit">
    <text evidence="11">Interacts (via death domain) with TNFRSF1A (via death domain). Interacts with PIDD1. Interacts with YWHAZ. Interacts (via death domain) with KIF1B; links the motor KIF1B to Rab3-carrying vesicles in anterograde synaptic vesicle transport. Interacts with KIF1A. Interacts (via uDENN domain) with RAB3A, RAB3B, RAB3C and RAB3D; the GTP-bound form of the Rab proteins is preferred for interaction.</text>
</comment>
<evidence type="ECO:0000313" key="17">
    <source>
        <dbReference type="Proteomes" id="UP000472260"/>
    </source>
</evidence>
<feature type="compositionally biased region" description="Low complexity" evidence="14">
    <location>
        <begin position="970"/>
        <end position="982"/>
    </location>
</feature>
<keyword evidence="5" id="KW-1003">Cell membrane</keyword>
<dbReference type="InterPro" id="IPR056574">
    <property type="entry name" value="Death_MADD"/>
</dbReference>
<feature type="compositionally biased region" description="Low complexity" evidence="14">
    <location>
        <begin position="656"/>
        <end position="668"/>
    </location>
</feature>
<dbReference type="SMART" id="SM00799">
    <property type="entry name" value="DENN"/>
    <property type="match status" value="1"/>
</dbReference>
<comment type="function">
    <text evidence="10">Guanyl-nucleotide exchange factor that regulates small GTPases of the Rab family. Converts GDP-bound inactive form of RAB27A and RAB27B to the GTP-bound active forms. Converts GDP-bound inactive form of RAB3A, RAB3C and RAB3D to the GTP-bound active forms, GTPases involved in synaptic vesicle exocytosis and vesicle secretion. Plays a role in synaptic vesicle formation and in vesicle trafficking at the neuromuscular junction. Involved in up-regulating a post-docking step of synaptic exocytosis in central synapses. Probably by binding to the motor proteins KIF1B and KIF1A, mediates motor-dependent transport of GTP-RAB3A-positive vesicles to the presynaptic nerve terminals. Plays a role in TNFA-mediated activation of the MAPK pathway, including ERK1/2. May link TNFRSF1A with MAP kinase activation. May be involved in the regulation of TNFA-induced apoptosis.</text>
</comment>
<keyword evidence="6" id="KW-0963">Cytoplasm</keyword>
<feature type="region of interest" description="Disordered" evidence="14">
    <location>
        <begin position="859"/>
        <end position="889"/>
    </location>
</feature>
<evidence type="ECO:0000256" key="11">
    <source>
        <dbReference type="ARBA" id="ARBA00064743"/>
    </source>
</evidence>
<dbReference type="InterPro" id="IPR005112">
    <property type="entry name" value="dDENN_dom"/>
</dbReference>
<keyword evidence="17" id="KW-1185">Reference proteome</keyword>
<dbReference type="InterPro" id="IPR001194">
    <property type="entry name" value="cDENN_dom"/>
</dbReference>
<dbReference type="GO" id="GO:0005829">
    <property type="term" value="C:cytosol"/>
    <property type="evidence" value="ECO:0007669"/>
    <property type="project" value="TreeGrafter"/>
</dbReference>
<feature type="region of interest" description="Disordered" evidence="14">
    <location>
        <begin position="949"/>
        <end position="1051"/>
    </location>
</feature>
<dbReference type="Pfam" id="PF03456">
    <property type="entry name" value="uDENN"/>
    <property type="match status" value="1"/>
</dbReference>
<evidence type="ECO:0000256" key="3">
    <source>
        <dbReference type="ARBA" id="ARBA00005978"/>
    </source>
</evidence>
<feature type="compositionally biased region" description="Basic and acidic residues" evidence="14">
    <location>
        <begin position="949"/>
        <end position="961"/>
    </location>
</feature>
<dbReference type="GO" id="GO:0006915">
    <property type="term" value="P:apoptotic process"/>
    <property type="evidence" value="ECO:0007669"/>
    <property type="project" value="UniProtKB-KW"/>
</dbReference>
<feature type="compositionally biased region" description="Polar residues" evidence="14">
    <location>
        <begin position="872"/>
        <end position="882"/>
    </location>
</feature>
<accession>A0A671T658</accession>
<dbReference type="Pfam" id="PF25328">
    <property type="entry name" value="PH_MADD"/>
    <property type="match status" value="1"/>
</dbReference>
<evidence type="ECO:0000256" key="12">
    <source>
        <dbReference type="ARBA" id="ARBA00079552"/>
    </source>
</evidence>
<keyword evidence="8" id="KW-0053">Apoptosis</keyword>
<dbReference type="Pfam" id="PF23629">
    <property type="entry name" value="Death_MADD"/>
    <property type="match status" value="1"/>
</dbReference>
<feature type="region of interest" description="Disordered" evidence="14">
    <location>
        <begin position="702"/>
        <end position="748"/>
    </location>
</feature>
<reference evidence="16" key="1">
    <citation type="submission" date="2025-08" db="UniProtKB">
        <authorList>
            <consortium name="Ensembl"/>
        </authorList>
    </citation>
    <scope>IDENTIFICATION</scope>
</reference>
<reference evidence="16" key="2">
    <citation type="submission" date="2025-09" db="UniProtKB">
        <authorList>
            <consortium name="Ensembl"/>
        </authorList>
    </citation>
    <scope>IDENTIFICATION</scope>
</reference>
<comment type="similarity">
    <text evidence="3">Belongs to the MADD family.</text>
</comment>
<feature type="compositionally biased region" description="Acidic residues" evidence="14">
    <location>
        <begin position="608"/>
        <end position="619"/>
    </location>
</feature>
<dbReference type="PROSITE" id="PS50211">
    <property type="entry name" value="DENN"/>
    <property type="match status" value="1"/>
</dbReference>
<evidence type="ECO:0000256" key="10">
    <source>
        <dbReference type="ARBA" id="ARBA00060181"/>
    </source>
</evidence>
<protein>
    <recommendedName>
        <fullName evidence="4">MAP kinase-activating death domain protein</fullName>
    </recommendedName>
    <alternativeName>
        <fullName evidence="12">Rab3 GDP/GTP exchange factor</fullName>
    </alternativeName>
    <alternativeName>
        <fullName evidence="13">Rab3 GDP/GTP exchange protein</fullName>
    </alternativeName>
</protein>
<evidence type="ECO:0000256" key="8">
    <source>
        <dbReference type="ARBA" id="ARBA00022703"/>
    </source>
</evidence>
<evidence type="ECO:0000256" key="14">
    <source>
        <dbReference type="SAM" id="MobiDB-lite"/>
    </source>
</evidence>
<proteinExistence type="inferred from homology"/>
<organism evidence="16 17">
    <name type="scientific">Sinocyclocheilus anshuiensis</name>
    <dbReference type="NCBI Taxonomy" id="1608454"/>
    <lineage>
        <taxon>Eukaryota</taxon>
        <taxon>Metazoa</taxon>
        <taxon>Chordata</taxon>
        <taxon>Craniata</taxon>
        <taxon>Vertebrata</taxon>
        <taxon>Euteleostomi</taxon>
        <taxon>Actinopterygii</taxon>
        <taxon>Neopterygii</taxon>
        <taxon>Teleostei</taxon>
        <taxon>Ostariophysi</taxon>
        <taxon>Cypriniformes</taxon>
        <taxon>Cyprinidae</taxon>
        <taxon>Cyprininae</taxon>
        <taxon>Sinocyclocheilus</taxon>
    </lineage>
</organism>
<evidence type="ECO:0000256" key="5">
    <source>
        <dbReference type="ARBA" id="ARBA00022475"/>
    </source>
</evidence>